<evidence type="ECO:0000313" key="2">
    <source>
        <dbReference type="EMBL" id="EFJ51943.1"/>
    </source>
</evidence>
<reference evidence="2 3" key="1">
    <citation type="journal article" date="2010" name="Science">
        <title>Genomic analysis of organismal complexity in the multicellular green alga Volvox carteri.</title>
        <authorList>
            <person name="Prochnik S.E."/>
            <person name="Umen J."/>
            <person name="Nedelcu A.M."/>
            <person name="Hallmann A."/>
            <person name="Miller S.M."/>
            <person name="Nishii I."/>
            <person name="Ferris P."/>
            <person name="Kuo A."/>
            <person name="Mitros T."/>
            <person name="Fritz-Laylin L.K."/>
            <person name="Hellsten U."/>
            <person name="Chapman J."/>
            <person name="Simakov O."/>
            <person name="Rensing S.A."/>
            <person name="Terry A."/>
            <person name="Pangilinan J."/>
            <person name="Kapitonov V."/>
            <person name="Jurka J."/>
            <person name="Salamov A."/>
            <person name="Shapiro H."/>
            <person name="Schmutz J."/>
            <person name="Grimwood J."/>
            <person name="Lindquist E."/>
            <person name="Lucas S."/>
            <person name="Grigoriev I.V."/>
            <person name="Schmitt R."/>
            <person name="Kirk D."/>
            <person name="Rokhsar D.S."/>
        </authorList>
    </citation>
    <scope>NUCLEOTIDE SEQUENCE [LARGE SCALE GENOMIC DNA]</scope>
    <source>
        <strain evidence="3">f. Nagariensis / Eve</strain>
    </source>
</reference>
<dbReference type="EMBL" id="GL378325">
    <property type="protein sequence ID" value="EFJ51943.1"/>
    <property type="molecule type" value="Genomic_DNA"/>
</dbReference>
<evidence type="ECO:0000313" key="3">
    <source>
        <dbReference type="Proteomes" id="UP000001058"/>
    </source>
</evidence>
<dbReference type="GeneID" id="9624634"/>
<feature type="transmembrane region" description="Helical" evidence="1">
    <location>
        <begin position="258"/>
        <end position="279"/>
    </location>
</feature>
<dbReference type="KEGG" id="vcn:VOLCADRAFT_86960"/>
<proteinExistence type="predicted"/>
<dbReference type="InParanoid" id="D8TKU2"/>
<dbReference type="OrthoDB" id="528204at2759"/>
<accession>D8TKU2</accession>
<keyword evidence="1" id="KW-0472">Membrane</keyword>
<gene>
    <name evidence="2" type="ORF">VOLCADRAFT_86960</name>
</gene>
<keyword evidence="1" id="KW-0812">Transmembrane</keyword>
<sequence length="495" mass="53667">MYSASHDGLPSQSQHHRKLTGHIQAAAAISPKQRCCERKQHICCWLDASLTEIRAPEFSYSECSTRPGGDQLQSGMPMPFSKNKFFPFCVEICKLYRVRLFLCGIMMVVFALVLLLASSFGLTWAVVALHKDTMLRGKLMVRKHSSDPIQLGNSEFMVTDSGALVARSSPVSAAGAPVLGTYGLYLTRTINANMTTRLLNTLTRVHVRRDPPEQPELLTGFWIRKSDPDAGWGPSSGKLHREPAARGMADSLGASRTVWLLLVAAIMVLVVVVVVVVVVGDISSGAPGGVNGSNGGQVGFRVTGFAVLEPPGTPPELHISTPTGVLVLVGDKLSSYSAAAGLLDTDELQGQTTNTNAGTDLRSGGAVLWQAAFPCTSELASDEARALRTWLCNCLMLRQLYGRTIGTRFRMPVSLSAQLVCGSCGECPNSTNLLLLLLLLPANRGSSPTTHRMKCRIHERFVTFFWPVIVVPHKRYREITPCSPPPAPRRACRTC</sequence>
<dbReference type="AlphaFoldDB" id="D8TKU2"/>
<dbReference type="RefSeq" id="XP_002946717.1">
    <property type="nucleotide sequence ID" value="XM_002946671.1"/>
</dbReference>
<keyword evidence="3" id="KW-1185">Reference proteome</keyword>
<evidence type="ECO:0000256" key="1">
    <source>
        <dbReference type="SAM" id="Phobius"/>
    </source>
</evidence>
<name>D8TKU2_VOLCA</name>
<keyword evidence="1" id="KW-1133">Transmembrane helix</keyword>
<feature type="transmembrane region" description="Helical" evidence="1">
    <location>
        <begin position="98"/>
        <end position="129"/>
    </location>
</feature>
<dbReference type="Proteomes" id="UP000001058">
    <property type="component" value="Unassembled WGS sequence"/>
</dbReference>
<protein>
    <submittedName>
        <fullName evidence="2">Uncharacterized protein</fullName>
    </submittedName>
</protein>
<organism evidence="3">
    <name type="scientific">Volvox carteri f. nagariensis</name>
    <dbReference type="NCBI Taxonomy" id="3068"/>
    <lineage>
        <taxon>Eukaryota</taxon>
        <taxon>Viridiplantae</taxon>
        <taxon>Chlorophyta</taxon>
        <taxon>core chlorophytes</taxon>
        <taxon>Chlorophyceae</taxon>
        <taxon>CS clade</taxon>
        <taxon>Chlamydomonadales</taxon>
        <taxon>Volvocaceae</taxon>
        <taxon>Volvox</taxon>
    </lineage>
</organism>